<dbReference type="AlphaFoldDB" id="A0A2S0KEA3"/>
<evidence type="ECO:0000256" key="3">
    <source>
        <dbReference type="SAM" id="Phobius"/>
    </source>
</evidence>
<proteinExistence type="inferred from homology"/>
<dbReference type="Proteomes" id="UP000239814">
    <property type="component" value="Chromosome"/>
</dbReference>
<comment type="subcellular location">
    <subcellularLocation>
        <location evidence="2">Cell membrane</location>
        <topology evidence="2">Multi-pass membrane protein</topology>
    </subcellularLocation>
</comment>
<evidence type="ECO:0000256" key="1">
    <source>
        <dbReference type="ARBA" id="ARBA00010692"/>
    </source>
</evidence>
<feature type="transmembrane region" description="Helical" evidence="3">
    <location>
        <begin position="60"/>
        <end position="80"/>
    </location>
</feature>
<keyword evidence="2" id="KW-1003">Cell membrane</keyword>
<reference evidence="4 5" key="1">
    <citation type="submission" date="2018-03" db="EMBL/GenBank/DDBJ databases">
        <title>Characteristics and genome of n-alkane degrading marine bacteria Gordonia iterans isolated from crude oil contaminated in Tae-an, South Korea.</title>
        <authorList>
            <person name="Lee S.-S."/>
            <person name="Kim H."/>
        </authorList>
    </citation>
    <scope>NUCLEOTIDE SEQUENCE [LARGE SCALE GENOMIC DNA]</scope>
    <source>
        <strain evidence="4 5">Co17</strain>
    </source>
</reference>
<evidence type="ECO:0000313" key="4">
    <source>
        <dbReference type="EMBL" id="AVL99985.1"/>
    </source>
</evidence>
<dbReference type="PANTHER" id="PTHR34295:SF1">
    <property type="entry name" value="BIOTIN TRANSPORTER BIOY"/>
    <property type="match status" value="1"/>
</dbReference>
<protein>
    <recommendedName>
        <fullName evidence="2">Biotin transporter</fullName>
    </recommendedName>
</protein>
<keyword evidence="3" id="KW-0812">Transmembrane</keyword>
<dbReference type="EMBL" id="CP027433">
    <property type="protein sequence ID" value="AVL99985.1"/>
    <property type="molecule type" value="Genomic_DNA"/>
</dbReference>
<dbReference type="Gene3D" id="1.10.1760.20">
    <property type="match status" value="1"/>
</dbReference>
<comment type="similarity">
    <text evidence="1 2">Belongs to the BioY family.</text>
</comment>
<keyword evidence="5" id="KW-1185">Reference proteome</keyword>
<accession>A0A2S0KEA3</accession>
<dbReference type="PIRSF" id="PIRSF016661">
    <property type="entry name" value="BioY"/>
    <property type="match status" value="1"/>
</dbReference>
<dbReference type="GO" id="GO:0015225">
    <property type="term" value="F:biotin transmembrane transporter activity"/>
    <property type="evidence" value="ECO:0007669"/>
    <property type="project" value="UniProtKB-UniRule"/>
</dbReference>
<feature type="transmembrane region" description="Helical" evidence="3">
    <location>
        <begin position="118"/>
        <end position="143"/>
    </location>
</feature>
<dbReference type="GO" id="GO:0005886">
    <property type="term" value="C:plasma membrane"/>
    <property type="evidence" value="ECO:0007669"/>
    <property type="project" value="UniProtKB-SubCell"/>
</dbReference>
<feature type="transmembrane region" description="Helical" evidence="3">
    <location>
        <begin position="92"/>
        <end position="111"/>
    </location>
</feature>
<dbReference type="OrthoDB" id="9803495at2"/>
<evidence type="ECO:0000313" key="5">
    <source>
        <dbReference type="Proteomes" id="UP000239814"/>
    </source>
</evidence>
<dbReference type="InterPro" id="IPR003784">
    <property type="entry name" value="BioY"/>
</dbReference>
<organism evidence="4 5">
    <name type="scientific">Gordonia iterans</name>
    <dbReference type="NCBI Taxonomy" id="1004901"/>
    <lineage>
        <taxon>Bacteria</taxon>
        <taxon>Bacillati</taxon>
        <taxon>Actinomycetota</taxon>
        <taxon>Actinomycetes</taxon>
        <taxon>Mycobacteriales</taxon>
        <taxon>Gordoniaceae</taxon>
        <taxon>Gordonia</taxon>
    </lineage>
</organism>
<dbReference type="RefSeq" id="WP_105941717.1">
    <property type="nucleotide sequence ID" value="NZ_CP027433.1"/>
</dbReference>
<dbReference type="KEGG" id="git:C6V83_06590"/>
<sequence>MPGFLKFSVSDLTQAAVFAALIVVLGIPGAFNLASGIPITLQTLGVMLAGAVLGPRKGTLAVVIFMVLALVGLPILAGWINGMTSLATPGRGGFFLGFLPGAFVIGVLTAFMMPRYRIWLGVIANFLGGVVVIYLCGIPYYMVAADLPFSVVMGYMTPYLTGDVIKAVIAALVAAGIHRGRPGLIAPLRLRRNQFSRHADPA</sequence>
<feature type="transmembrane region" description="Helical" evidence="3">
    <location>
        <begin position="155"/>
        <end position="177"/>
    </location>
</feature>
<evidence type="ECO:0000256" key="2">
    <source>
        <dbReference type="PIRNR" id="PIRNR016661"/>
    </source>
</evidence>
<keyword evidence="3" id="KW-1133">Transmembrane helix</keyword>
<gene>
    <name evidence="4" type="ORF">C6V83_06590</name>
</gene>
<keyword evidence="2 3" id="KW-0472">Membrane</keyword>
<name>A0A2S0KEA3_9ACTN</name>
<feature type="transmembrane region" description="Helical" evidence="3">
    <location>
        <begin position="12"/>
        <end position="31"/>
    </location>
</feature>
<dbReference type="Pfam" id="PF02632">
    <property type="entry name" value="BioY"/>
    <property type="match status" value="1"/>
</dbReference>
<keyword evidence="2" id="KW-0813">Transport</keyword>
<dbReference type="PANTHER" id="PTHR34295">
    <property type="entry name" value="BIOTIN TRANSPORTER BIOY"/>
    <property type="match status" value="1"/>
</dbReference>